<accession>A0AAV5A844</accession>
<proteinExistence type="predicted"/>
<protein>
    <submittedName>
        <fullName evidence="1">Uncharacterized protein</fullName>
    </submittedName>
</protein>
<keyword evidence="2" id="KW-1185">Reference proteome</keyword>
<reference evidence="1" key="1">
    <citation type="submission" date="2021-10" db="EMBL/GenBank/DDBJ databases">
        <title>De novo Genome Assembly of Clathrus columnatus (Basidiomycota, Fungi) Using Illumina and Nanopore Sequence Data.</title>
        <authorList>
            <person name="Ogiso-Tanaka E."/>
            <person name="Itagaki H."/>
            <person name="Hosoya T."/>
            <person name="Hosaka K."/>
        </authorList>
    </citation>
    <scope>NUCLEOTIDE SEQUENCE</scope>
    <source>
        <strain evidence="1">MO-923</strain>
    </source>
</reference>
<dbReference type="Proteomes" id="UP001050691">
    <property type="component" value="Unassembled WGS sequence"/>
</dbReference>
<dbReference type="AlphaFoldDB" id="A0AAV5A844"/>
<evidence type="ECO:0000313" key="1">
    <source>
        <dbReference type="EMBL" id="GJJ10802.1"/>
    </source>
</evidence>
<dbReference type="EMBL" id="BPWL01000005">
    <property type="protein sequence ID" value="GJJ10802.1"/>
    <property type="molecule type" value="Genomic_DNA"/>
</dbReference>
<name>A0AAV5A844_9AGAM</name>
<gene>
    <name evidence="1" type="ORF">Clacol_005030</name>
</gene>
<sequence>MNASLSSKMRLPVEILHMINTEVHDNRAFDEVHSKWTPIEGPIEITSHINSLHSFLYDTKEKTFLFSRETYRERRQSGKDKYQLTVAHTVSSADLLYRLRCFFPEVYVGKQGWACNKWLWEAGIRHRDSGLILFFDESKCEANVHTVDDGSATYSSYEDVAMFCNDAVQLMDMFFKTIDGKQLLYFHPAVEGRLPAPDEHFLAVPRPTEFFVAEDWQAIKTWYVDVGQPVDIELSFGSLLPRLSYNIDTQRVDAVSSKPNLTDIVSSSFLFYRLLGHYHDDNIGVNSTTPVTSVWQVKLVHKRVRDATLVFMDDCGLFDIQAGGENVKEVMGDIVALVNALLGEKV</sequence>
<evidence type="ECO:0000313" key="2">
    <source>
        <dbReference type="Proteomes" id="UP001050691"/>
    </source>
</evidence>
<organism evidence="1 2">
    <name type="scientific">Clathrus columnatus</name>
    <dbReference type="NCBI Taxonomy" id="1419009"/>
    <lineage>
        <taxon>Eukaryota</taxon>
        <taxon>Fungi</taxon>
        <taxon>Dikarya</taxon>
        <taxon>Basidiomycota</taxon>
        <taxon>Agaricomycotina</taxon>
        <taxon>Agaricomycetes</taxon>
        <taxon>Phallomycetidae</taxon>
        <taxon>Phallales</taxon>
        <taxon>Clathraceae</taxon>
        <taxon>Clathrus</taxon>
    </lineage>
</organism>
<comment type="caution">
    <text evidence="1">The sequence shown here is derived from an EMBL/GenBank/DDBJ whole genome shotgun (WGS) entry which is preliminary data.</text>
</comment>